<dbReference type="STRING" id="1798495.A3C19_01770"/>
<sequence length="328" mass="37068">MTQSHIDEEYNRQMPALTKGESIAWGCSKLLEFYLQNNPDHPFEFVIDSYYEGDTFNGLPITRPSVLSAHKDKAIMIFAVSSRAVQAILKELQQQGRILGMDVFLYSDFCWSGFSQKVETLTGSPASPAFHAIAKSYYLNSVLNVATTLSGSVLFLELLKRTSGSVAEVGIFNGSNVILGARHIALGEERPFHAFDTFEGFPELSHHDPANRAVGDMKGDATFEEIRDNLSIFPFVRIHKGEVPRTFESLPEEKYGLVFYDCDLYQPALDTFEYFWKRILPGGYLFIHDYFAEKGGYVGVRKAVNEFFPNEPKAEFWETTGCVIRKTQ</sequence>
<evidence type="ECO:0008006" key="3">
    <source>
        <dbReference type="Google" id="ProtNLM"/>
    </source>
</evidence>
<name>A0A1F6DJ68_9BACT</name>
<dbReference type="Pfam" id="PF05711">
    <property type="entry name" value="TylF"/>
    <property type="match status" value="1"/>
</dbReference>
<dbReference type="PANTHER" id="PTHR40036">
    <property type="entry name" value="MACROCIN O-METHYLTRANSFERASE"/>
    <property type="match status" value="1"/>
</dbReference>
<dbReference type="Proteomes" id="UP000178532">
    <property type="component" value="Unassembled WGS sequence"/>
</dbReference>
<evidence type="ECO:0000313" key="1">
    <source>
        <dbReference type="EMBL" id="OGG61463.1"/>
    </source>
</evidence>
<comment type="caution">
    <text evidence="1">The sequence shown here is derived from an EMBL/GenBank/DDBJ whole genome shotgun (WGS) entry which is preliminary data.</text>
</comment>
<protein>
    <recommendedName>
        <fullName evidence="3">Methyltransferase</fullName>
    </recommendedName>
</protein>
<dbReference type="EMBL" id="MFLI01000020">
    <property type="protein sequence ID" value="OGG61463.1"/>
    <property type="molecule type" value="Genomic_DNA"/>
</dbReference>
<dbReference type="Gene3D" id="3.40.50.150">
    <property type="entry name" value="Vaccinia Virus protein VP39"/>
    <property type="match status" value="1"/>
</dbReference>
<dbReference type="SUPFAM" id="SSF53335">
    <property type="entry name" value="S-adenosyl-L-methionine-dependent methyltransferases"/>
    <property type="match status" value="1"/>
</dbReference>
<organism evidence="1 2">
    <name type="scientific">Candidatus Kaiserbacteria bacterium RIFCSPHIGHO2_02_FULL_54_22</name>
    <dbReference type="NCBI Taxonomy" id="1798495"/>
    <lineage>
        <taxon>Bacteria</taxon>
        <taxon>Candidatus Kaiseribacteriota</taxon>
    </lineage>
</organism>
<dbReference type="PANTHER" id="PTHR40036:SF1">
    <property type="entry name" value="MACROCIN O-METHYLTRANSFERASE"/>
    <property type="match status" value="1"/>
</dbReference>
<proteinExistence type="predicted"/>
<accession>A0A1F6DJ68</accession>
<evidence type="ECO:0000313" key="2">
    <source>
        <dbReference type="Proteomes" id="UP000178532"/>
    </source>
</evidence>
<reference evidence="1 2" key="1">
    <citation type="journal article" date="2016" name="Nat. Commun.">
        <title>Thousands of microbial genomes shed light on interconnected biogeochemical processes in an aquifer system.</title>
        <authorList>
            <person name="Anantharaman K."/>
            <person name="Brown C.T."/>
            <person name="Hug L.A."/>
            <person name="Sharon I."/>
            <person name="Castelle C.J."/>
            <person name="Probst A.J."/>
            <person name="Thomas B.C."/>
            <person name="Singh A."/>
            <person name="Wilkins M.J."/>
            <person name="Karaoz U."/>
            <person name="Brodie E.L."/>
            <person name="Williams K.H."/>
            <person name="Hubbard S.S."/>
            <person name="Banfield J.F."/>
        </authorList>
    </citation>
    <scope>NUCLEOTIDE SEQUENCE [LARGE SCALE GENOMIC DNA]</scope>
</reference>
<gene>
    <name evidence="1" type="ORF">A3C19_01770</name>
</gene>
<dbReference type="InterPro" id="IPR029063">
    <property type="entry name" value="SAM-dependent_MTases_sf"/>
</dbReference>
<dbReference type="InterPro" id="IPR008884">
    <property type="entry name" value="TylF_MeTrfase"/>
</dbReference>
<dbReference type="AlphaFoldDB" id="A0A1F6DJ68"/>